<feature type="domain" description="C2H2-type" evidence="8">
    <location>
        <begin position="302"/>
        <end position="329"/>
    </location>
</feature>
<proteinExistence type="predicted"/>
<evidence type="ECO:0000256" key="5">
    <source>
        <dbReference type="PROSITE-ProRule" id="PRU00042"/>
    </source>
</evidence>
<name>A0ABN8LAH8_CHISP</name>
<feature type="region of interest" description="Disordered" evidence="7">
    <location>
        <begin position="155"/>
        <end position="177"/>
    </location>
</feature>
<feature type="domain" description="C2H2-type" evidence="8">
    <location>
        <begin position="498"/>
        <end position="525"/>
    </location>
</feature>
<evidence type="ECO:0000256" key="4">
    <source>
        <dbReference type="ARBA" id="ARBA00022833"/>
    </source>
</evidence>
<evidence type="ECO:0000259" key="9">
    <source>
        <dbReference type="PROSITE" id="PS51915"/>
    </source>
</evidence>
<feature type="binding site" evidence="6">
    <location>
        <position position="7"/>
    </location>
    <ligand>
        <name>Zn(2+)</name>
        <dbReference type="ChEBI" id="CHEBI:29105"/>
    </ligand>
</feature>
<dbReference type="Pfam" id="PF07776">
    <property type="entry name" value="zf-AD"/>
    <property type="match status" value="1"/>
</dbReference>
<feature type="domain" description="C2H2-type" evidence="8">
    <location>
        <begin position="442"/>
        <end position="469"/>
    </location>
</feature>
<feature type="domain" description="C2H2-type" evidence="8">
    <location>
        <begin position="358"/>
        <end position="385"/>
    </location>
</feature>
<feature type="binding site" evidence="6">
    <location>
        <position position="10"/>
    </location>
    <ligand>
        <name>Zn(2+)</name>
        <dbReference type="ChEBI" id="CHEBI:29105"/>
    </ligand>
</feature>
<feature type="binding site" evidence="6">
    <location>
        <position position="48"/>
    </location>
    <ligand>
        <name>Zn(2+)</name>
        <dbReference type="ChEBI" id="CHEBI:29105"/>
    </ligand>
</feature>
<evidence type="ECO:0000256" key="3">
    <source>
        <dbReference type="ARBA" id="ARBA00022771"/>
    </source>
</evidence>
<dbReference type="Pfam" id="PF00096">
    <property type="entry name" value="zf-C2H2"/>
    <property type="match status" value="7"/>
</dbReference>
<evidence type="ECO:0000256" key="6">
    <source>
        <dbReference type="PROSITE-ProRule" id="PRU01263"/>
    </source>
</evidence>
<feature type="domain" description="ZAD" evidence="9">
    <location>
        <begin position="5"/>
        <end position="75"/>
    </location>
</feature>
<evidence type="ECO:0000313" key="10">
    <source>
        <dbReference type="EMBL" id="CAH2987974.1"/>
    </source>
</evidence>
<gene>
    <name evidence="10" type="ORF">CHILSU_LOCUS7506</name>
</gene>
<dbReference type="SUPFAM" id="SSF57667">
    <property type="entry name" value="beta-beta-alpha zinc fingers"/>
    <property type="match status" value="5"/>
</dbReference>
<dbReference type="PROSITE" id="PS00028">
    <property type="entry name" value="ZINC_FINGER_C2H2_1"/>
    <property type="match status" value="10"/>
</dbReference>
<protein>
    <submittedName>
        <fullName evidence="10">Uncharacterized protein</fullName>
    </submittedName>
</protein>
<feature type="domain" description="C2H2-type" evidence="8">
    <location>
        <begin position="526"/>
        <end position="553"/>
    </location>
</feature>
<reference evidence="10" key="1">
    <citation type="submission" date="2021-12" db="EMBL/GenBank/DDBJ databases">
        <authorList>
            <person name="King R."/>
        </authorList>
    </citation>
    <scope>NUCLEOTIDE SEQUENCE</scope>
</reference>
<keyword evidence="11" id="KW-1185">Reference proteome</keyword>
<dbReference type="PROSITE" id="PS51915">
    <property type="entry name" value="ZAD"/>
    <property type="match status" value="1"/>
</dbReference>
<dbReference type="EMBL" id="OU963920">
    <property type="protein sequence ID" value="CAH2987974.1"/>
    <property type="molecule type" value="Genomic_DNA"/>
</dbReference>
<dbReference type="SUPFAM" id="SSF57716">
    <property type="entry name" value="Glucocorticoid receptor-like (DNA-binding domain)"/>
    <property type="match status" value="1"/>
</dbReference>
<keyword evidence="1 6" id="KW-0479">Metal-binding</keyword>
<dbReference type="InterPro" id="IPR012934">
    <property type="entry name" value="Znf_AD"/>
</dbReference>
<keyword evidence="4 6" id="KW-0862">Zinc</keyword>
<dbReference type="PROSITE" id="PS50157">
    <property type="entry name" value="ZINC_FINGER_C2H2_2"/>
    <property type="match status" value="9"/>
</dbReference>
<dbReference type="InterPro" id="IPR013087">
    <property type="entry name" value="Znf_C2H2_type"/>
</dbReference>
<dbReference type="Proteomes" id="UP001153292">
    <property type="component" value="Chromosome 27"/>
</dbReference>
<feature type="domain" description="C2H2-type" evidence="8">
    <location>
        <begin position="386"/>
        <end position="413"/>
    </location>
</feature>
<evidence type="ECO:0000259" key="8">
    <source>
        <dbReference type="PROSITE" id="PS50157"/>
    </source>
</evidence>
<dbReference type="Gene3D" id="3.30.160.60">
    <property type="entry name" value="Classic Zinc Finger"/>
    <property type="match status" value="9"/>
</dbReference>
<feature type="domain" description="C2H2-type" evidence="8">
    <location>
        <begin position="470"/>
        <end position="497"/>
    </location>
</feature>
<sequence>MSRLQACRVCLAHHSRMYSILNGPLQQIYEYITEIPLVMGDIWPTCICYICYHMMRKFKKFIDKSLKANELLLQLISSESEVTTDTLNMIVKRQPDIAWNYSVSPMESIMLVDPEEVNLEATFKVEKVKSESDLEEMQDQSETGADLINEQDKEIQVDSPTASTTTEETTETGNDAQNIDVKRITEYKNNDSLCKPNIFTKYSYENKNMVKNKHDKVRNHRDTFICDICKNIFICKNKLLSHISKSHIELTAITNQSYTISNEINLINKNNLENNIGSAMISNRGHSINKRSVKTDLKERPYNCSICDKRFIVSGHLNTHQRIHTGEKPYKCNTCDKRFTASSDLSKHKRIHTGEKPYKCNVCNKRFTQSSDLSTHKRMHTGEKPYKCNVCDKRFTTNGSLSRHKITHTGEKPYKCNVCDKRFTQKSVLSIHLRIHTGEKPYKCNVCDKRFTKSGTLSMHQRIHTGGKPYKCNICDKRFTESGNLSKHQRIHTGEKPYKCNVCDKRFTLSSNLSKHQRIHTGEKPYKCNVCDKRFTQSGYLSRHKRIHTGEKL</sequence>
<feature type="binding site" evidence="6">
    <location>
        <position position="51"/>
    </location>
    <ligand>
        <name>Zn(2+)</name>
        <dbReference type="ChEBI" id="CHEBI:29105"/>
    </ligand>
</feature>
<evidence type="ECO:0000313" key="11">
    <source>
        <dbReference type="Proteomes" id="UP001153292"/>
    </source>
</evidence>
<dbReference type="Pfam" id="PF13465">
    <property type="entry name" value="zf-H2C2_2"/>
    <property type="match status" value="1"/>
</dbReference>
<dbReference type="InterPro" id="IPR050329">
    <property type="entry name" value="GLI_C2H2-zinc-finger"/>
</dbReference>
<evidence type="ECO:0000256" key="2">
    <source>
        <dbReference type="ARBA" id="ARBA00022737"/>
    </source>
</evidence>
<dbReference type="SMART" id="SM00355">
    <property type="entry name" value="ZnF_C2H2"/>
    <property type="match status" value="10"/>
</dbReference>
<keyword evidence="3 5" id="KW-0863">Zinc-finger</keyword>
<evidence type="ECO:0000256" key="1">
    <source>
        <dbReference type="ARBA" id="ARBA00022723"/>
    </source>
</evidence>
<dbReference type="InterPro" id="IPR036236">
    <property type="entry name" value="Znf_C2H2_sf"/>
</dbReference>
<dbReference type="PANTHER" id="PTHR19818">
    <property type="entry name" value="ZINC FINGER PROTEIN ZIC AND GLI"/>
    <property type="match status" value="1"/>
</dbReference>
<accession>A0ABN8LAH8</accession>
<evidence type="ECO:0000256" key="7">
    <source>
        <dbReference type="SAM" id="MobiDB-lite"/>
    </source>
</evidence>
<organism evidence="10 11">
    <name type="scientific">Chilo suppressalis</name>
    <name type="common">Asiatic rice borer moth</name>
    <dbReference type="NCBI Taxonomy" id="168631"/>
    <lineage>
        <taxon>Eukaryota</taxon>
        <taxon>Metazoa</taxon>
        <taxon>Ecdysozoa</taxon>
        <taxon>Arthropoda</taxon>
        <taxon>Hexapoda</taxon>
        <taxon>Insecta</taxon>
        <taxon>Pterygota</taxon>
        <taxon>Neoptera</taxon>
        <taxon>Endopterygota</taxon>
        <taxon>Lepidoptera</taxon>
        <taxon>Glossata</taxon>
        <taxon>Ditrysia</taxon>
        <taxon>Pyraloidea</taxon>
        <taxon>Crambidae</taxon>
        <taxon>Crambinae</taxon>
        <taxon>Chilo</taxon>
    </lineage>
</organism>
<feature type="domain" description="C2H2-type" evidence="8">
    <location>
        <begin position="330"/>
        <end position="357"/>
    </location>
</feature>
<dbReference type="PANTHER" id="PTHR19818:SF157">
    <property type="entry name" value="C2H2-TYPE DOMAIN-CONTAINING PROTEIN"/>
    <property type="match status" value="1"/>
</dbReference>
<dbReference type="SMART" id="SM00868">
    <property type="entry name" value="zf-AD"/>
    <property type="match status" value="1"/>
</dbReference>
<keyword evidence="2" id="KW-0677">Repeat</keyword>
<feature type="domain" description="C2H2-type" evidence="8">
    <location>
        <begin position="414"/>
        <end position="441"/>
    </location>
</feature>